<dbReference type="Proteomes" id="UP000324585">
    <property type="component" value="Unassembled WGS sequence"/>
</dbReference>
<dbReference type="AlphaFoldDB" id="A0A5J4YNG0"/>
<name>A0A5J4YNG0_PORPP</name>
<organism evidence="1 2">
    <name type="scientific">Porphyridium purpureum</name>
    <name type="common">Red alga</name>
    <name type="synonym">Porphyridium cruentum</name>
    <dbReference type="NCBI Taxonomy" id="35688"/>
    <lineage>
        <taxon>Eukaryota</taxon>
        <taxon>Rhodophyta</taxon>
        <taxon>Bangiophyceae</taxon>
        <taxon>Porphyridiales</taxon>
        <taxon>Porphyridiaceae</taxon>
        <taxon>Porphyridium</taxon>
    </lineage>
</organism>
<gene>
    <name evidence="1" type="ORF">FVE85_3681</name>
</gene>
<evidence type="ECO:0000313" key="2">
    <source>
        <dbReference type="Proteomes" id="UP000324585"/>
    </source>
</evidence>
<keyword evidence="2" id="KW-1185">Reference proteome</keyword>
<accession>A0A5J4YNG0</accession>
<evidence type="ECO:0000313" key="1">
    <source>
        <dbReference type="EMBL" id="KAA8492243.1"/>
    </source>
</evidence>
<comment type="caution">
    <text evidence="1">The sequence shown here is derived from an EMBL/GenBank/DDBJ whole genome shotgun (WGS) entry which is preliminary data.</text>
</comment>
<protein>
    <recommendedName>
        <fullName evidence="3">50S ribosomal protein L10</fullName>
    </recommendedName>
</protein>
<evidence type="ECO:0008006" key="3">
    <source>
        <dbReference type="Google" id="ProtNLM"/>
    </source>
</evidence>
<sequence length="205" mass="23272">MVEPTRIPWRKLEREVRKYEWSERFKNASVMVFAQLMRGEGWGRKMARLKLLEHPQTEASLQEADVHYMAPALGKRVIRGTAYEQRLSPIFRVAPFAVVHGRDPDKVLALSTRLRAMYPKAMFLAARFDDIIIDQAALVELEKGPKTAGLFAELVQTISARPAIVDLLDQSVGQLRTLLDQSNQSIATRLQQMESEKAPDSQPSE</sequence>
<proteinExistence type="predicted"/>
<dbReference type="EMBL" id="VRMN01000010">
    <property type="protein sequence ID" value="KAA8492243.1"/>
    <property type="molecule type" value="Genomic_DNA"/>
</dbReference>
<reference evidence="2" key="1">
    <citation type="journal article" date="2019" name="Nat. Commun.">
        <title>Expansion of phycobilisome linker gene families in mesophilic red algae.</title>
        <authorList>
            <person name="Lee J."/>
            <person name="Kim D."/>
            <person name="Bhattacharya D."/>
            <person name="Yoon H.S."/>
        </authorList>
    </citation>
    <scope>NUCLEOTIDE SEQUENCE [LARGE SCALE GENOMIC DNA]</scope>
    <source>
        <strain evidence="2">CCMP 1328</strain>
    </source>
</reference>